<dbReference type="OrthoDB" id="9761989at2"/>
<dbReference type="PANTHER" id="PTHR43767:SF1">
    <property type="entry name" value="NONRIBOSOMAL PEPTIDE SYNTHASE PES1 (EUROFUNG)-RELATED"/>
    <property type="match status" value="1"/>
</dbReference>
<dbReference type="Gene3D" id="3.40.50.12780">
    <property type="entry name" value="N-terminal domain of ligase-like"/>
    <property type="match status" value="1"/>
</dbReference>
<comment type="caution">
    <text evidence="3">The sequence shown here is derived from an EMBL/GenBank/DDBJ whole genome shotgun (WGS) entry which is preliminary data.</text>
</comment>
<protein>
    <submittedName>
        <fullName evidence="3">Acyl-CoA ligase (AMP-forming) (Exosortase A-associated)</fullName>
    </submittedName>
</protein>
<dbReference type="AlphaFoldDB" id="A0A3N2DZG5"/>
<organism evidence="3 4">
    <name type="scientific">Sinobacterium caligoides</name>
    <dbReference type="NCBI Taxonomy" id="933926"/>
    <lineage>
        <taxon>Bacteria</taxon>
        <taxon>Pseudomonadati</taxon>
        <taxon>Pseudomonadota</taxon>
        <taxon>Gammaproteobacteria</taxon>
        <taxon>Cellvibrionales</taxon>
        <taxon>Spongiibacteraceae</taxon>
        <taxon>Sinobacterium</taxon>
    </lineage>
</organism>
<evidence type="ECO:0000313" key="3">
    <source>
        <dbReference type="EMBL" id="ROS05042.1"/>
    </source>
</evidence>
<proteinExistence type="predicted"/>
<gene>
    <name evidence="3" type="ORF">EDC56_0564</name>
</gene>
<dbReference type="EMBL" id="RKHR01000003">
    <property type="protein sequence ID" value="ROS05042.1"/>
    <property type="molecule type" value="Genomic_DNA"/>
</dbReference>
<keyword evidence="3" id="KW-0436">Ligase</keyword>
<dbReference type="Proteomes" id="UP000275394">
    <property type="component" value="Unassembled WGS sequence"/>
</dbReference>
<dbReference type="InterPro" id="IPR042099">
    <property type="entry name" value="ANL_N_sf"/>
</dbReference>
<dbReference type="InterPro" id="IPR045851">
    <property type="entry name" value="AMP-bd_C_sf"/>
</dbReference>
<sequence>MPTKLHHLITAQLADRAESIALRHRDTAWSYAVLASEIEQLAAAWCDIGMKAGSRCAIYLPKLPQTVACSFAVSAADAIMVPINPVLKAEQLAHIVTDCGAEWLVTQRARLKALQAVLPSLPSLKHIVVIDGSDGLNVEGVELHDYMGLLRGRYNSLPLRAEPSDNEQLAAILYTSGSTGRPKGVMLTHRNMLLGAESVATYLQNSTEDRLLAVLPLSFDYGFSQLTTAFLVGAEVVLLEYLLPRDVLKAVEKYAITGLALVPPLWAQLAEMVWPPQQLRYFTNSGGHLSTTVLNKLREQMPKTTPYLMYGLTEAFRSTYLPPVMLDEKPGSMGLPIPGAKLWVVNEEGRECLPGEVGELVHAGELVAQGYWADAERSAERFRPLCGIQGVQANEGELAVWSGDKVYRDDDGLFYFVGRDDEMIKTSGYRVSPSELEETLQASDLLSEAVAFGVADELLGQKIVVAVATSHEEKVLQDYCRRQLPAYMQPAAWLLMQTLPRNANGKLDRSGIRSYYHSVQDVDRNG</sequence>
<feature type="domain" description="AMP-binding enzyme C-terminal" evidence="2">
    <location>
        <begin position="435"/>
        <end position="506"/>
    </location>
</feature>
<dbReference type="RefSeq" id="WP_123710989.1">
    <property type="nucleotide sequence ID" value="NZ_RKHR01000003.1"/>
</dbReference>
<accession>A0A3N2DZG5</accession>
<keyword evidence="4" id="KW-1185">Reference proteome</keyword>
<dbReference type="Pfam" id="PF13193">
    <property type="entry name" value="AMP-binding_C"/>
    <property type="match status" value="1"/>
</dbReference>
<feature type="domain" description="AMP-dependent synthetase/ligase" evidence="1">
    <location>
        <begin position="12"/>
        <end position="372"/>
    </location>
</feature>
<dbReference type="PANTHER" id="PTHR43767">
    <property type="entry name" value="LONG-CHAIN-FATTY-ACID--COA LIGASE"/>
    <property type="match status" value="1"/>
</dbReference>
<evidence type="ECO:0000259" key="1">
    <source>
        <dbReference type="Pfam" id="PF00501"/>
    </source>
</evidence>
<dbReference type="PROSITE" id="PS00455">
    <property type="entry name" value="AMP_BINDING"/>
    <property type="match status" value="1"/>
</dbReference>
<dbReference type="InterPro" id="IPR000873">
    <property type="entry name" value="AMP-dep_synth/lig_dom"/>
</dbReference>
<dbReference type="InterPro" id="IPR020845">
    <property type="entry name" value="AMP-binding_CS"/>
</dbReference>
<dbReference type="GO" id="GO:0016878">
    <property type="term" value="F:acid-thiol ligase activity"/>
    <property type="evidence" value="ECO:0007669"/>
    <property type="project" value="UniProtKB-ARBA"/>
</dbReference>
<dbReference type="SUPFAM" id="SSF56801">
    <property type="entry name" value="Acetyl-CoA synthetase-like"/>
    <property type="match status" value="1"/>
</dbReference>
<evidence type="ECO:0000313" key="4">
    <source>
        <dbReference type="Proteomes" id="UP000275394"/>
    </source>
</evidence>
<dbReference type="Pfam" id="PF00501">
    <property type="entry name" value="AMP-binding"/>
    <property type="match status" value="1"/>
</dbReference>
<reference evidence="3 4" key="1">
    <citation type="submission" date="2018-11" db="EMBL/GenBank/DDBJ databases">
        <title>Genomic Encyclopedia of Type Strains, Phase IV (KMG-IV): sequencing the most valuable type-strain genomes for metagenomic binning, comparative biology and taxonomic classification.</title>
        <authorList>
            <person name="Goeker M."/>
        </authorList>
    </citation>
    <scope>NUCLEOTIDE SEQUENCE [LARGE SCALE GENOMIC DNA]</scope>
    <source>
        <strain evidence="3 4">DSM 100316</strain>
    </source>
</reference>
<evidence type="ECO:0000259" key="2">
    <source>
        <dbReference type="Pfam" id="PF13193"/>
    </source>
</evidence>
<name>A0A3N2DZG5_9GAMM</name>
<dbReference type="InterPro" id="IPR025110">
    <property type="entry name" value="AMP-bd_C"/>
</dbReference>
<dbReference type="InterPro" id="IPR050237">
    <property type="entry name" value="ATP-dep_AMP-bd_enzyme"/>
</dbReference>
<dbReference type="Gene3D" id="3.30.300.30">
    <property type="match status" value="1"/>
</dbReference>
<dbReference type="InterPro" id="IPR017529">
    <property type="entry name" value="AcylCoA_ligase_PEP_1"/>
</dbReference>
<dbReference type="NCBIfam" id="TIGR03098">
    <property type="entry name" value="ligase_PEP_1"/>
    <property type="match status" value="1"/>
</dbReference>